<dbReference type="Pfam" id="PF01381">
    <property type="entry name" value="HTH_3"/>
    <property type="match status" value="1"/>
</dbReference>
<dbReference type="InterPro" id="IPR014710">
    <property type="entry name" value="RmlC-like_jellyroll"/>
</dbReference>
<dbReference type="SUPFAM" id="SSF47413">
    <property type="entry name" value="lambda repressor-like DNA-binding domains"/>
    <property type="match status" value="1"/>
</dbReference>
<dbReference type="InterPro" id="IPR010982">
    <property type="entry name" value="Lambda_DNA-bd_dom_sf"/>
</dbReference>
<sequence>MTATDPDQFGIPETEDDRSLGLAVRAARKKSGRSLKQVADSAGISVGLLSQIERGISSPSVRVLRAVCVALDIPVLSLFDSGDQRSEREAQIIVRAGRRRSVDFGDRGFMKSFLNAHENGALQVMELVLQEGGGSGEDSYQHEGEECGLVVSGQIELAVDGDVFRLGPGDSFHFQSELPHRFRNLHAGETRVIWVTTPPVW</sequence>
<dbReference type="InterPro" id="IPR050807">
    <property type="entry name" value="TransReg_Diox_bact_type"/>
</dbReference>
<gene>
    <name evidence="3" type="ORF">RGQ15_20455</name>
</gene>
<dbReference type="PANTHER" id="PTHR46797:SF2">
    <property type="entry name" value="TRANSCRIPTIONAL REGULATOR"/>
    <property type="match status" value="1"/>
</dbReference>
<dbReference type="PANTHER" id="PTHR46797">
    <property type="entry name" value="HTH-TYPE TRANSCRIPTIONAL REGULATOR"/>
    <property type="match status" value="1"/>
</dbReference>
<dbReference type="InterPro" id="IPR001387">
    <property type="entry name" value="Cro/C1-type_HTH"/>
</dbReference>
<dbReference type="Pfam" id="PF07883">
    <property type="entry name" value="Cupin_2"/>
    <property type="match status" value="1"/>
</dbReference>
<evidence type="ECO:0000259" key="2">
    <source>
        <dbReference type="PROSITE" id="PS50943"/>
    </source>
</evidence>
<name>A0ABU2I060_9RHOB</name>
<dbReference type="InterPro" id="IPR013096">
    <property type="entry name" value="Cupin_2"/>
</dbReference>
<proteinExistence type="predicted"/>
<dbReference type="InterPro" id="IPR011051">
    <property type="entry name" value="RmlC_Cupin_sf"/>
</dbReference>
<dbReference type="Gene3D" id="2.60.120.10">
    <property type="entry name" value="Jelly Rolls"/>
    <property type="match status" value="1"/>
</dbReference>
<dbReference type="Gene3D" id="1.10.260.40">
    <property type="entry name" value="lambda repressor-like DNA-binding domains"/>
    <property type="match status" value="1"/>
</dbReference>
<feature type="domain" description="HTH cro/C1-type" evidence="2">
    <location>
        <begin position="24"/>
        <end position="78"/>
    </location>
</feature>
<dbReference type="CDD" id="cd02209">
    <property type="entry name" value="cupin_XRE_C"/>
    <property type="match status" value="1"/>
</dbReference>
<evidence type="ECO:0000256" key="1">
    <source>
        <dbReference type="ARBA" id="ARBA00023125"/>
    </source>
</evidence>
<organism evidence="3 4">
    <name type="scientific">Paracoccus aurantius</name>
    <dbReference type="NCBI Taxonomy" id="3073814"/>
    <lineage>
        <taxon>Bacteria</taxon>
        <taxon>Pseudomonadati</taxon>
        <taxon>Pseudomonadota</taxon>
        <taxon>Alphaproteobacteria</taxon>
        <taxon>Rhodobacterales</taxon>
        <taxon>Paracoccaceae</taxon>
        <taxon>Paracoccus</taxon>
    </lineage>
</organism>
<protein>
    <submittedName>
        <fullName evidence="3">Cupin domain-containing protein</fullName>
    </submittedName>
</protein>
<evidence type="ECO:0000313" key="4">
    <source>
        <dbReference type="Proteomes" id="UP001269144"/>
    </source>
</evidence>
<evidence type="ECO:0000313" key="3">
    <source>
        <dbReference type="EMBL" id="MDS9469924.1"/>
    </source>
</evidence>
<reference evidence="4" key="1">
    <citation type="submission" date="2023-07" db="EMBL/GenBank/DDBJ databases">
        <title>Paracoccus sp. MBLB3053 whole genome sequence.</title>
        <authorList>
            <person name="Hwang C.Y."/>
            <person name="Cho E.-S."/>
            <person name="Seo M.-J."/>
        </authorList>
    </citation>
    <scope>NUCLEOTIDE SEQUENCE [LARGE SCALE GENOMIC DNA]</scope>
    <source>
        <strain evidence="4">MBLB3053</strain>
    </source>
</reference>
<keyword evidence="4" id="KW-1185">Reference proteome</keyword>
<dbReference type="CDD" id="cd00093">
    <property type="entry name" value="HTH_XRE"/>
    <property type="match status" value="1"/>
</dbReference>
<dbReference type="RefSeq" id="WP_311162698.1">
    <property type="nucleotide sequence ID" value="NZ_JAVQLW010000005.1"/>
</dbReference>
<keyword evidence="1" id="KW-0238">DNA-binding</keyword>
<dbReference type="SUPFAM" id="SSF51182">
    <property type="entry name" value="RmlC-like cupins"/>
    <property type="match status" value="1"/>
</dbReference>
<dbReference type="Proteomes" id="UP001269144">
    <property type="component" value="Unassembled WGS sequence"/>
</dbReference>
<comment type="caution">
    <text evidence="3">The sequence shown here is derived from an EMBL/GenBank/DDBJ whole genome shotgun (WGS) entry which is preliminary data.</text>
</comment>
<accession>A0ABU2I060</accession>
<dbReference type="PROSITE" id="PS50943">
    <property type="entry name" value="HTH_CROC1"/>
    <property type="match status" value="1"/>
</dbReference>
<dbReference type="SMART" id="SM00530">
    <property type="entry name" value="HTH_XRE"/>
    <property type="match status" value="1"/>
</dbReference>
<dbReference type="EMBL" id="JAVQLW010000005">
    <property type="protein sequence ID" value="MDS9469924.1"/>
    <property type="molecule type" value="Genomic_DNA"/>
</dbReference>